<proteinExistence type="predicted"/>
<protein>
    <submittedName>
        <fullName evidence="1">Uncharacterized protein</fullName>
    </submittedName>
</protein>
<gene>
    <name evidence="1" type="ORF">Vretimale_18006</name>
</gene>
<sequence length="396" mass="40233">MPITNCEATPQTPAPGCCPTRLLEQSLTDLMQRLCSSTWALSAREADAVVAVVSDVLLQSSAATERELILALSCTAMLSTRQGAGTALMAARGNLSHQANGAPSHLAFASADASNTTVVSSSPPSDALSTSGPAVLPLLPLLAAVAAGDEAAAEMALRRLNRCLGRPLSAANPIAATTVQCAATNTPSIRSNRIWSSNGDGQGGGEDLLAGCYADTTLGSLSSLLLAPEDDGEFRSLVRGEWEGARGSLASSRGGGDDSVCSSGALAAASWESARYRSRCCLSLLAAQQAEARVSTCASGGRLRDIPKGPGDITHQYQQPILMSVSVSVRISLTCRTHCSSVGGGGGAVQACGRTAMRLQGSLGGGCSRGRVPTGGLCRRTGSCRCRCQVPPGAAG</sequence>
<name>A0A8J4GWD3_9CHLO</name>
<dbReference type="AlphaFoldDB" id="A0A8J4GWD3"/>
<dbReference type="Proteomes" id="UP000722791">
    <property type="component" value="Unassembled WGS sequence"/>
</dbReference>
<organism evidence="1 2">
    <name type="scientific">Volvox reticuliferus</name>
    <dbReference type="NCBI Taxonomy" id="1737510"/>
    <lineage>
        <taxon>Eukaryota</taxon>
        <taxon>Viridiplantae</taxon>
        <taxon>Chlorophyta</taxon>
        <taxon>core chlorophytes</taxon>
        <taxon>Chlorophyceae</taxon>
        <taxon>CS clade</taxon>
        <taxon>Chlamydomonadales</taxon>
        <taxon>Volvocaceae</taxon>
        <taxon>Volvox</taxon>
    </lineage>
</organism>
<reference evidence="1" key="1">
    <citation type="journal article" date="2021" name="Proc. Natl. Acad. Sci. U.S.A.">
        <title>Three genomes in the algal genus Volvox reveal the fate of a haploid sex-determining region after a transition to homothallism.</title>
        <authorList>
            <person name="Yamamoto K."/>
            <person name="Hamaji T."/>
            <person name="Kawai-Toyooka H."/>
            <person name="Matsuzaki R."/>
            <person name="Takahashi F."/>
            <person name="Nishimura Y."/>
            <person name="Kawachi M."/>
            <person name="Noguchi H."/>
            <person name="Minakuchi Y."/>
            <person name="Umen J.G."/>
            <person name="Toyoda A."/>
            <person name="Nozaki H."/>
        </authorList>
    </citation>
    <scope>NUCLEOTIDE SEQUENCE</scope>
    <source>
        <strain evidence="1">NIES-3785</strain>
    </source>
</reference>
<accession>A0A8J4GWD3</accession>
<dbReference type="OrthoDB" id="552816at2759"/>
<evidence type="ECO:0000313" key="1">
    <source>
        <dbReference type="EMBL" id="GIM15205.1"/>
    </source>
</evidence>
<evidence type="ECO:0000313" key="2">
    <source>
        <dbReference type="Proteomes" id="UP000722791"/>
    </source>
</evidence>
<comment type="caution">
    <text evidence="1">The sequence shown here is derived from an EMBL/GenBank/DDBJ whole genome shotgun (WGS) entry which is preliminary data.</text>
</comment>
<dbReference type="EMBL" id="BNCQ01000063">
    <property type="protein sequence ID" value="GIM15205.1"/>
    <property type="molecule type" value="Genomic_DNA"/>
</dbReference>